<evidence type="ECO:0000313" key="3">
    <source>
        <dbReference type="Proteomes" id="UP000789405"/>
    </source>
</evidence>
<keyword evidence="3" id="KW-1185">Reference proteome</keyword>
<dbReference type="Proteomes" id="UP000789405">
    <property type="component" value="Unassembled WGS sequence"/>
</dbReference>
<protein>
    <submittedName>
        <fullName evidence="2">7918_t:CDS:1</fullName>
    </submittedName>
</protein>
<evidence type="ECO:0000256" key="1">
    <source>
        <dbReference type="SAM" id="Coils"/>
    </source>
</evidence>
<accession>A0A9N9KE09</accession>
<keyword evidence="1" id="KW-0175">Coiled coil</keyword>
<gene>
    <name evidence="2" type="ORF">DERYTH_LOCUS27900</name>
</gene>
<feature type="non-terminal residue" evidence="2">
    <location>
        <position position="1"/>
    </location>
</feature>
<dbReference type="EMBL" id="CAJVPY010066487">
    <property type="protein sequence ID" value="CAG8825444.1"/>
    <property type="molecule type" value="Genomic_DNA"/>
</dbReference>
<reference evidence="2" key="1">
    <citation type="submission" date="2021-06" db="EMBL/GenBank/DDBJ databases">
        <authorList>
            <person name="Kallberg Y."/>
            <person name="Tangrot J."/>
            <person name="Rosling A."/>
        </authorList>
    </citation>
    <scope>NUCLEOTIDE SEQUENCE</scope>
    <source>
        <strain evidence="2">MA453B</strain>
    </source>
</reference>
<feature type="non-terminal residue" evidence="2">
    <location>
        <position position="145"/>
    </location>
</feature>
<dbReference type="OrthoDB" id="2413945at2759"/>
<dbReference type="AlphaFoldDB" id="A0A9N9KE09"/>
<name>A0A9N9KE09_9GLOM</name>
<evidence type="ECO:0000313" key="2">
    <source>
        <dbReference type="EMBL" id="CAG8825444.1"/>
    </source>
</evidence>
<sequence length="145" mass="17166">LRQDLYVRINNLKKDLEKKKKHLEQLKQNADYQQKCRLRKEKRVREKNEVVIYDCAGRPSVLFEHPDLLKHMHNFIKFGVADAKRRKKIIKVQSVAHLQEELENNYNEYLSMSTLRNYLLPNNRSSITARAHHHPALIGIANVSQ</sequence>
<feature type="coiled-coil region" evidence="1">
    <location>
        <begin position="2"/>
        <end position="33"/>
    </location>
</feature>
<organism evidence="2 3">
    <name type="scientific">Dentiscutata erythropus</name>
    <dbReference type="NCBI Taxonomy" id="1348616"/>
    <lineage>
        <taxon>Eukaryota</taxon>
        <taxon>Fungi</taxon>
        <taxon>Fungi incertae sedis</taxon>
        <taxon>Mucoromycota</taxon>
        <taxon>Glomeromycotina</taxon>
        <taxon>Glomeromycetes</taxon>
        <taxon>Diversisporales</taxon>
        <taxon>Gigasporaceae</taxon>
        <taxon>Dentiscutata</taxon>
    </lineage>
</organism>
<comment type="caution">
    <text evidence="2">The sequence shown here is derived from an EMBL/GenBank/DDBJ whole genome shotgun (WGS) entry which is preliminary data.</text>
</comment>
<proteinExistence type="predicted"/>